<evidence type="ECO:0000313" key="9">
    <source>
        <dbReference type="EMBL" id="BCK79059.1"/>
    </source>
</evidence>
<evidence type="ECO:0000256" key="4">
    <source>
        <dbReference type="ARBA" id="ARBA00022840"/>
    </source>
</evidence>
<dbReference type="EC" id="2.7.7.108" evidence="5"/>
<evidence type="ECO:0000256" key="5">
    <source>
        <dbReference type="ARBA" id="ARBA00034531"/>
    </source>
</evidence>
<dbReference type="PANTHER" id="PTHR39560">
    <property type="entry name" value="PROTEIN ADENYLYLTRANSFERASE FIC-RELATED"/>
    <property type="match status" value="1"/>
</dbReference>
<evidence type="ECO:0000256" key="6">
    <source>
        <dbReference type="ARBA" id="ARBA00047939"/>
    </source>
</evidence>
<dbReference type="InterPro" id="IPR036597">
    <property type="entry name" value="Fido-like_dom_sf"/>
</dbReference>
<organism evidence="9 10">
    <name type="scientific">Vescimonas fastidiosa</name>
    <dbReference type="NCBI Taxonomy" id="2714353"/>
    <lineage>
        <taxon>Bacteria</taxon>
        <taxon>Bacillati</taxon>
        <taxon>Bacillota</taxon>
        <taxon>Clostridia</taxon>
        <taxon>Eubacteriales</taxon>
        <taxon>Oscillospiraceae</taxon>
        <taxon>Vescimonas</taxon>
    </lineage>
</organism>
<feature type="domain" description="Fido" evidence="8">
    <location>
        <begin position="55"/>
        <end position="191"/>
    </location>
</feature>
<keyword evidence="10" id="KW-1185">Reference proteome</keyword>
<dbReference type="GO" id="GO:0070733">
    <property type="term" value="F:AMPylase activity"/>
    <property type="evidence" value="ECO:0007669"/>
    <property type="project" value="UniProtKB-EC"/>
</dbReference>
<dbReference type="InterPro" id="IPR003812">
    <property type="entry name" value="Fido"/>
</dbReference>
<dbReference type="EMBL" id="AP023415">
    <property type="protein sequence ID" value="BCK79059.1"/>
    <property type="molecule type" value="Genomic_DNA"/>
</dbReference>
<evidence type="ECO:0000256" key="3">
    <source>
        <dbReference type="ARBA" id="ARBA00022741"/>
    </source>
</evidence>
<accession>A0A810PQV4</accession>
<name>A0A810PQV4_9FIRM</name>
<dbReference type="KEGG" id="vfa:MM35RIKEN_12510"/>
<sequence>MAYSIDPIENNCYPGTSVLVNKFDIHDEAKLNEVETVLVSARSAEWTAEPMVKSFDFAHYKAVHRFLFADLYDWAGQVRTVNISKKGTDFCPAKDVEKQADLIFKRLQDWKYLRGLSHDTFVEEITDFYCSTNYLHPFREGNGRTQRTFLTQLIRNAGYELNWSEVDGDLLMIATIQSAQGVMDLLQQLLNEAITERRLSSHSSPQN</sequence>
<evidence type="ECO:0000256" key="1">
    <source>
        <dbReference type="ARBA" id="ARBA00022679"/>
    </source>
</evidence>
<keyword evidence="1" id="KW-0808">Transferase</keyword>
<dbReference type="Pfam" id="PF02661">
    <property type="entry name" value="Fic"/>
    <property type="match status" value="1"/>
</dbReference>
<evidence type="ECO:0000256" key="7">
    <source>
        <dbReference type="ARBA" id="ARBA00048696"/>
    </source>
</evidence>
<dbReference type="AlphaFoldDB" id="A0A810PQV4"/>
<evidence type="ECO:0000256" key="2">
    <source>
        <dbReference type="ARBA" id="ARBA00022695"/>
    </source>
</evidence>
<dbReference type="PANTHER" id="PTHR39560:SF1">
    <property type="entry name" value="PROTEIN ADENYLYLTRANSFERASE FIC-RELATED"/>
    <property type="match status" value="1"/>
</dbReference>
<proteinExistence type="predicted"/>
<dbReference type="PROSITE" id="PS51459">
    <property type="entry name" value="FIDO"/>
    <property type="match status" value="1"/>
</dbReference>
<dbReference type="RefSeq" id="WP_212820250.1">
    <property type="nucleotide sequence ID" value="NZ_AP023415.1"/>
</dbReference>
<dbReference type="GO" id="GO:0005524">
    <property type="term" value="F:ATP binding"/>
    <property type="evidence" value="ECO:0007669"/>
    <property type="project" value="UniProtKB-KW"/>
</dbReference>
<dbReference type="Gene3D" id="1.10.3290.10">
    <property type="entry name" value="Fido-like domain"/>
    <property type="match status" value="1"/>
</dbReference>
<dbReference type="Proteomes" id="UP000681343">
    <property type="component" value="Chromosome"/>
</dbReference>
<reference evidence="9" key="1">
    <citation type="submission" date="2020-09" db="EMBL/GenBank/DDBJ databases">
        <title>New species isolated from human feces.</title>
        <authorList>
            <person name="Kitahara M."/>
            <person name="Shigeno Y."/>
            <person name="Shime M."/>
            <person name="Matsumoto Y."/>
            <person name="Nakamura S."/>
            <person name="Motooka D."/>
            <person name="Fukuoka S."/>
            <person name="Nishikawa H."/>
            <person name="Benno Y."/>
        </authorList>
    </citation>
    <scope>NUCLEOTIDE SEQUENCE</scope>
    <source>
        <strain evidence="9">MM35</strain>
    </source>
</reference>
<comment type="catalytic activity">
    <reaction evidence="6">
        <text>L-threonyl-[protein] + ATP = 3-O-(5'-adenylyl)-L-threonyl-[protein] + diphosphate</text>
        <dbReference type="Rhea" id="RHEA:54292"/>
        <dbReference type="Rhea" id="RHEA-COMP:11060"/>
        <dbReference type="Rhea" id="RHEA-COMP:13847"/>
        <dbReference type="ChEBI" id="CHEBI:30013"/>
        <dbReference type="ChEBI" id="CHEBI:30616"/>
        <dbReference type="ChEBI" id="CHEBI:33019"/>
        <dbReference type="ChEBI" id="CHEBI:138113"/>
        <dbReference type="EC" id="2.7.7.108"/>
    </reaction>
</comment>
<dbReference type="SUPFAM" id="SSF140931">
    <property type="entry name" value="Fic-like"/>
    <property type="match status" value="1"/>
</dbReference>
<dbReference type="GO" id="GO:0051302">
    <property type="term" value="P:regulation of cell division"/>
    <property type="evidence" value="ECO:0007669"/>
    <property type="project" value="TreeGrafter"/>
</dbReference>
<protein>
    <recommendedName>
        <fullName evidence="5">protein adenylyltransferase</fullName>
        <ecNumber evidence="5">2.7.7.108</ecNumber>
    </recommendedName>
</protein>
<gene>
    <name evidence="9" type="primary">fic</name>
    <name evidence="9" type="ORF">MM35RIKEN_12510</name>
</gene>
<keyword evidence="2" id="KW-0548">Nucleotidyltransferase</keyword>
<keyword evidence="4" id="KW-0067">ATP-binding</keyword>
<comment type="catalytic activity">
    <reaction evidence="7">
        <text>L-tyrosyl-[protein] + ATP = O-(5'-adenylyl)-L-tyrosyl-[protein] + diphosphate</text>
        <dbReference type="Rhea" id="RHEA:54288"/>
        <dbReference type="Rhea" id="RHEA-COMP:10136"/>
        <dbReference type="Rhea" id="RHEA-COMP:13846"/>
        <dbReference type="ChEBI" id="CHEBI:30616"/>
        <dbReference type="ChEBI" id="CHEBI:33019"/>
        <dbReference type="ChEBI" id="CHEBI:46858"/>
        <dbReference type="ChEBI" id="CHEBI:83624"/>
        <dbReference type="EC" id="2.7.7.108"/>
    </reaction>
</comment>
<keyword evidence="3" id="KW-0547">Nucleotide-binding</keyword>
<evidence type="ECO:0000259" key="8">
    <source>
        <dbReference type="PROSITE" id="PS51459"/>
    </source>
</evidence>
<evidence type="ECO:0000313" key="10">
    <source>
        <dbReference type="Proteomes" id="UP000681343"/>
    </source>
</evidence>